<comment type="caution">
    <text evidence="2">The sequence shown here is derived from an EMBL/GenBank/DDBJ whole genome shotgun (WGS) entry which is preliminary data.</text>
</comment>
<evidence type="ECO:0000256" key="1">
    <source>
        <dbReference type="SAM" id="MobiDB-lite"/>
    </source>
</evidence>
<feature type="compositionally biased region" description="Polar residues" evidence="1">
    <location>
        <begin position="151"/>
        <end position="162"/>
    </location>
</feature>
<evidence type="ECO:0000313" key="3">
    <source>
        <dbReference type="Proteomes" id="UP001420932"/>
    </source>
</evidence>
<feature type="region of interest" description="Disordered" evidence="1">
    <location>
        <begin position="145"/>
        <end position="164"/>
    </location>
</feature>
<keyword evidence="3" id="KW-1185">Reference proteome</keyword>
<dbReference type="Proteomes" id="UP001420932">
    <property type="component" value="Unassembled WGS sequence"/>
</dbReference>
<name>A0AAP0HAA5_9MAGN</name>
<dbReference type="EMBL" id="JBBNAF010000061">
    <property type="protein sequence ID" value="KAK9080908.1"/>
    <property type="molecule type" value="Genomic_DNA"/>
</dbReference>
<dbReference type="AlphaFoldDB" id="A0AAP0HAA5"/>
<sequence>MSALPIIVKREFTKCWIVHPPIGNVPLIHTIGHRAWLKSRCVATVCGITANASKSESEARKSGACAVARLRGRGRGLGPRGHVSLEKLARRIDRAGALKCYFERATGRILCGRLKYATGYCKWRVAFFATIARFSPLSHRFDPPLHHSHAPSLQNKGSSQEAGSRYAPQRMQVTFIGRAKAFPFIIPKAWPRIERLNIYYKGVGVEAGGGGVMLLALALSISLLSAATVAACMLSSDRMGAPPLGMRRAGGEGGRRLGRRFLAAVRAECWPITLDPFGETTLSRKSPFRFDVGSLAFPYAPCRGKADDCGGSCASNLKLLGAMNCWCIMLVRACGWGRWKTVYKWLCLFSSSCVHLKKTSCALNIVPSLPGKGGQCGVSLVSSRNATG</sequence>
<protein>
    <submittedName>
        <fullName evidence="2">Uncharacterized protein</fullName>
    </submittedName>
</protein>
<reference evidence="2 3" key="1">
    <citation type="submission" date="2024-01" db="EMBL/GenBank/DDBJ databases">
        <title>Genome assemblies of Stephania.</title>
        <authorList>
            <person name="Yang L."/>
        </authorList>
    </citation>
    <scope>NUCLEOTIDE SEQUENCE [LARGE SCALE GENOMIC DNA]</scope>
    <source>
        <strain evidence="2">YNDBR</strain>
        <tissue evidence="2">Leaf</tissue>
    </source>
</reference>
<proteinExistence type="predicted"/>
<gene>
    <name evidence="2" type="ORF">Syun_031943</name>
</gene>
<accession>A0AAP0HAA5</accession>
<organism evidence="2 3">
    <name type="scientific">Stephania yunnanensis</name>
    <dbReference type="NCBI Taxonomy" id="152371"/>
    <lineage>
        <taxon>Eukaryota</taxon>
        <taxon>Viridiplantae</taxon>
        <taxon>Streptophyta</taxon>
        <taxon>Embryophyta</taxon>
        <taxon>Tracheophyta</taxon>
        <taxon>Spermatophyta</taxon>
        <taxon>Magnoliopsida</taxon>
        <taxon>Ranunculales</taxon>
        <taxon>Menispermaceae</taxon>
        <taxon>Menispermoideae</taxon>
        <taxon>Cissampelideae</taxon>
        <taxon>Stephania</taxon>
    </lineage>
</organism>
<evidence type="ECO:0000313" key="2">
    <source>
        <dbReference type="EMBL" id="KAK9080908.1"/>
    </source>
</evidence>